<proteinExistence type="predicted"/>
<feature type="compositionally biased region" description="Basic and acidic residues" evidence="2">
    <location>
        <begin position="281"/>
        <end position="354"/>
    </location>
</feature>
<dbReference type="InterPro" id="IPR056852">
    <property type="entry name" value="AK17A/B"/>
</dbReference>
<dbReference type="CDD" id="cd12264">
    <property type="entry name" value="RRM_AKAP17A"/>
    <property type="match status" value="1"/>
</dbReference>
<dbReference type="AlphaFoldDB" id="A0A9W7WUP2"/>
<evidence type="ECO:0000256" key="2">
    <source>
        <dbReference type="SAM" id="MobiDB-lite"/>
    </source>
</evidence>
<feature type="compositionally biased region" description="Basic residues" evidence="2">
    <location>
        <begin position="546"/>
        <end position="574"/>
    </location>
</feature>
<sequence>MAIFCFGLSVFFRCRVVVLVMTSVVSDTAEAVELCPAYNLYLKPIAKMTLSVALPHLKMPGKSISNWEVMERLKSMVQPDQFSSLRISKSTMDFIRFEGEVENRSVVKRILARLEGKSIKLSGFTDVLKVRAAENKVDFPTRHDWDSFFRDAKDMNETVPGERPDTVHLEGLPCKWFAQKDASPDRPSEAVLKGVFERFGKIRNADIPMLDLYREEMTGKNFNTFSFGGHLNFEGYVQYQDHTGFVKAMDSLRGMKLMFKGEDGKAVACNIKVTFDTSKHLSEASLKRRQQEREKLQELERQREEHKRKEKEEEEKRKEEEKKQREREEEEKERRREEKLRRREQKLKEREEKKSQKKMKKQQEEEQKKLHLKIATEERKLLLAQRNLQSIRLVAELLSRAKTLRQQQTEQKRAELMRLQQLEERRRLQEEELRRVESEKARALELQRKERELRERLLENLLKKRTNTQSHDSDRVLTDLQACDAPVNGEMKPASLVKTENQDSKPKMQEKMTSEERDRPQREKRSREVESDRRSRRSGGGQSRDRHARRSRCSRSRSARRRSRRSGSRTRRDRGRRERASPDRCRKYSHGQSMSSSRSSRSSSRSSSRGPRRHTDSRSRR</sequence>
<feature type="signal peptide" evidence="3">
    <location>
        <begin position="1"/>
        <end position="31"/>
    </location>
</feature>
<gene>
    <name evidence="4" type="ORF">IRJ41_009123</name>
</gene>
<dbReference type="PANTHER" id="PTHR12484">
    <property type="entry name" value="B-LYMPHOCYTE ANTIGEN-RELATED"/>
    <property type="match status" value="1"/>
</dbReference>
<evidence type="ECO:0000256" key="1">
    <source>
        <dbReference type="SAM" id="Coils"/>
    </source>
</evidence>
<comment type="caution">
    <text evidence="4">The sequence shown here is derived from an EMBL/GenBank/DDBJ whole genome shotgun (WGS) entry which is preliminary data.</text>
</comment>
<evidence type="ECO:0000256" key="3">
    <source>
        <dbReference type="SAM" id="SignalP"/>
    </source>
</evidence>
<keyword evidence="5" id="KW-1185">Reference proteome</keyword>
<protein>
    <submittedName>
        <fullName evidence="4">A-kinase anchor protein 17A</fullName>
    </submittedName>
</protein>
<dbReference type="SUPFAM" id="SSF54928">
    <property type="entry name" value="RNA-binding domain, RBD"/>
    <property type="match status" value="1"/>
</dbReference>
<feature type="compositionally biased region" description="Low complexity" evidence="2">
    <location>
        <begin position="595"/>
        <end position="609"/>
    </location>
</feature>
<dbReference type="PANTHER" id="PTHR12484:SF4">
    <property type="entry name" value="A-KINASE ANCHOR PROTEIN 17A"/>
    <property type="match status" value="1"/>
</dbReference>
<evidence type="ECO:0000313" key="4">
    <source>
        <dbReference type="EMBL" id="KAI7808599.1"/>
    </source>
</evidence>
<evidence type="ECO:0000313" key="5">
    <source>
        <dbReference type="Proteomes" id="UP001059041"/>
    </source>
</evidence>
<feature type="chain" id="PRO_5040932430" evidence="3">
    <location>
        <begin position="32"/>
        <end position="621"/>
    </location>
</feature>
<feature type="coiled-coil region" evidence="1">
    <location>
        <begin position="405"/>
        <end position="464"/>
    </location>
</feature>
<accession>A0A9W7WUP2</accession>
<feature type="region of interest" description="Disordered" evidence="2">
    <location>
        <begin position="484"/>
        <end position="621"/>
    </location>
</feature>
<feature type="region of interest" description="Disordered" evidence="2">
    <location>
        <begin position="281"/>
        <end position="365"/>
    </location>
</feature>
<organism evidence="4 5">
    <name type="scientific">Triplophysa rosa</name>
    <name type="common">Cave loach</name>
    <dbReference type="NCBI Taxonomy" id="992332"/>
    <lineage>
        <taxon>Eukaryota</taxon>
        <taxon>Metazoa</taxon>
        <taxon>Chordata</taxon>
        <taxon>Craniata</taxon>
        <taxon>Vertebrata</taxon>
        <taxon>Euteleostomi</taxon>
        <taxon>Actinopterygii</taxon>
        <taxon>Neopterygii</taxon>
        <taxon>Teleostei</taxon>
        <taxon>Ostariophysi</taxon>
        <taxon>Cypriniformes</taxon>
        <taxon>Nemacheilidae</taxon>
        <taxon>Triplophysa</taxon>
    </lineage>
</organism>
<keyword evidence="3" id="KW-0732">Signal</keyword>
<dbReference type="GO" id="GO:0003676">
    <property type="term" value="F:nucleic acid binding"/>
    <property type="evidence" value="ECO:0007669"/>
    <property type="project" value="InterPro"/>
</dbReference>
<name>A0A9W7WUP2_TRIRA</name>
<dbReference type="EMBL" id="JAFHDT010000006">
    <property type="protein sequence ID" value="KAI7808599.1"/>
    <property type="molecule type" value="Genomic_DNA"/>
</dbReference>
<keyword evidence="1" id="KW-0175">Coiled coil</keyword>
<dbReference type="Pfam" id="PF25015">
    <property type="entry name" value="RBD_AKAP-17A"/>
    <property type="match status" value="1"/>
</dbReference>
<dbReference type="Proteomes" id="UP001059041">
    <property type="component" value="Linkage Group LG6"/>
</dbReference>
<feature type="compositionally biased region" description="Basic and acidic residues" evidence="2">
    <location>
        <begin position="500"/>
        <end position="533"/>
    </location>
</feature>
<feature type="compositionally biased region" description="Basic and acidic residues" evidence="2">
    <location>
        <begin position="575"/>
        <end position="586"/>
    </location>
</feature>
<reference evidence="4" key="1">
    <citation type="submission" date="2021-02" db="EMBL/GenBank/DDBJ databases">
        <title>Comparative genomics reveals that relaxation of natural selection precedes convergent phenotypic evolution of cavefish.</title>
        <authorList>
            <person name="Peng Z."/>
        </authorList>
    </citation>
    <scope>NUCLEOTIDE SEQUENCE</scope>
    <source>
        <tissue evidence="4">Muscle</tissue>
    </source>
</reference>
<dbReference type="InterPro" id="IPR035979">
    <property type="entry name" value="RBD_domain_sf"/>
</dbReference>